<evidence type="ECO:0000313" key="3">
    <source>
        <dbReference type="Proteomes" id="UP000006898"/>
    </source>
</evidence>
<dbReference type="HOGENOM" id="CLU_2768158_0_0_0"/>
<keyword evidence="1" id="KW-0472">Membrane</keyword>
<dbReference type="EMBL" id="FP565575">
    <property type="protein sequence ID" value="CBE68029.1"/>
    <property type="molecule type" value="Genomic_DNA"/>
</dbReference>
<protein>
    <submittedName>
        <fullName evidence="2">Uncharacterized protein</fullName>
    </submittedName>
</protein>
<evidence type="ECO:0000313" key="2">
    <source>
        <dbReference type="EMBL" id="CBE68029.1"/>
    </source>
</evidence>
<reference evidence="2 3" key="1">
    <citation type="journal article" date="2010" name="Nature">
        <title>Nitrite-driven anaerobic methane oxidation by oxygenic bacteria.</title>
        <authorList>
            <person name="Ettwig K.F."/>
            <person name="Butler M.K."/>
            <person name="Le Paslier D."/>
            <person name="Pelletier E."/>
            <person name="Mangenot S."/>
            <person name="Kuypers M.M.M."/>
            <person name="Schreiber F."/>
            <person name="Dutilh B.E."/>
            <person name="Zedelius J."/>
            <person name="de Beer D."/>
            <person name="Gloerich J."/>
            <person name="Wessels H.J.C.T."/>
            <person name="van Allen T."/>
            <person name="Luesken F."/>
            <person name="Wu M."/>
            <person name="van de Pas-Schoonen K.T."/>
            <person name="Op den Camp H.J.M."/>
            <person name="Janssen-Megens E.M."/>
            <person name="Francoijs K-J."/>
            <person name="Stunnenberg H."/>
            <person name="Weissenbach J."/>
            <person name="Jetten M.S.M."/>
            <person name="Strous M."/>
        </authorList>
    </citation>
    <scope>NUCLEOTIDE SEQUENCE [LARGE SCALE GENOMIC DNA]</scope>
</reference>
<keyword evidence="1" id="KW-0812">Transmembrane</keyword>
<keyword evidence="1" id="KW-1133">Transmembrane helix</keyword>
<dbReference type="KEGG" id="mox:DAMO_0968"/>
<name>D5MMS9_METO1</name>
<proteinExistence type="predicted"/>
<feature type="transmembrane region" description="Helical" evidence="1">
    <location>
        <begin position="12"/>
        <end position="33"/>
    </location>
</feature>
<sequence>MPGAEFYSDLLVYMYLITFGFVTFMLSFVWGFAKFVLPRWLEEEAARAKKTEVARAAKPTPMTTLLQAA</sequence>
<dbReference type="Proteomes" id="UP000006898">
    <property type="component" value="Chromosome"/>
</dbReference>
<gene>
    <name evidence="2" type="ORF">DAMO_0968</name>
</gene>
<accession>D5MMS9</accession>
<evidence type="ECO:0000256" key="1">
    <source>
        <dbReference type="SAM" id="Phobius"/>
    </source>
</evidence>
<dbReference type="AlphaFoldDB" id="D5MMS9"/>
<organism evidence="2 3">
    <name type="scientific">Methylomirabilis oxygeniifera</name>
    <dbReference type="NCBI Taxonomy" id="671143"/>
    <lineage>
        <taxon>Bacteria</taxon>
        <taxon>Candidatus Methylomirabilota</taxon>
        <taxon>Candidatus Methylomirabilia</taxon>
        <taxon>Candidatus Methylomirabilales</taxon>
        <taxon>Candidatus Methylomirabilaceae</taxon>
        <taxon>Candidatus Methylomirabilis</taxon>
    </lineage>
</organism>